<comment type="caution">
    <text evidence="3">The sequence shown here is derived from an EMBL/GenBank/DDBJ whole genome shotgun (WGS) entry which is preliminary data.</text>
</comment>
<dbReference type="SUPFAM" id="SSF159501">
    <property type="entry name" value="EreA/ChaN-like"/>
    <property type="match status" value="1"/>
</dbReference>
<dbReference type="Proteomes" id="UP000317646">
    <property type="component" value="Unassembled WGS sequence"/>
</dbReference>
<dbReference type="AlphaFoldDB" id="A0A502HBU0"/>
<keyword evidence="4" id="KW-1185">Reference proteome</keyword>
<proteinExistence type="predicted"/>
<sequence length="354" mass="38437">MTALGLAIAGTLNELDVLGKSPSLALTSSSSDFRNPRRADAVRSRKGTPAPFLPRNIPQTLRNLALKIVCLLALCSFTLGDRPAYRLFAADGKPADYDQMLTDLAQADVVLFGEQHNDPLAHWLELQVAKDLQRLKGPGKLVLGMEMFERDVQPLVARYAAGTLPDSAFERQARPWPNYDTDYRPLLQFAQARGIAVVGTNAPRPFAQQVARGSLTALDKLPAADRALLAPLPLKVDYELPGYKNMAAMFGGGAGSPHGGGAQTIIQAQALKDATMAYFIRSSRQPGQTLLHLNGSYHSDHHDGIVAYLRQGGPALKIRTISVATQAQLDRLAKENVDLADYVVVVPEDMNKTY</sequence>
<feature type="domain" description="Haem-binding uptake Tiki superfamily ChaN" evidence="2">
    <location>
        <begin position="100"/>
        <end position="309"/>
    </location>
</feature>
<organism evidence="3 4">
    <name type="scientific">Hymenobacter nivis</name>
    <dbReference type="NCBI Taxonomy" id="1850093"/>
    <lineage>
        <taxon>Bacteria</taxon>
        <taxon>Pseudomonadati</taxon>
        <taxon>Bacteroidota</taxon>
        <taxon>Cytophagia</taxon>
        <taxon>Cytophagales</taxon>
        <taxon>Hymenobacteraceae</taxon>
        <taxon>Hymenobacter</taxon>
    </lineage>
</organism>
<evidence type="ECO:0000259" key="2">
    <source>
        <dbReference type="Pfam" id="PF04187"/>
    </source>
</evidence>
<dbReference type="CDD" id="cd14727">
    <property type="entry name" value="ChanN-like"/>
    <property type="match status" value="1"/>
</dbReference>
<evidence type="ECO:0000313" key="3">
    <source>
        <dbReference type="EMBL" id="TPG72229.1"/>
    </source>
</evidence>
<dbReference type="EMBL" id="RCYZ01000001">
    <property type="protein sequence ID" value="TPG72229.1"/>
    <property type="molecule type" value="Genomic_DNA"/>
</dbReference>
<dbReference type="Gene3D" id="3.40.50.11550">
    <property type="match status" value="1"/>
</dbReference>
<dbReference type="OrthoDB" id="1680202at2"/>
<gene>
    <name evidence="3" type="ORF">EAH73_03080</name>
</gene>
<evidence type="ECO:0000256" key="1">
    <source>
        <dbReference type="SAM" id="MobiDB-lite"/>
    </source>
</evidence>
<accession>A0A502HBU0</accession>
<dbReference type="InterPro" id="IPR007314">
    <property type="entry name" value="Cofac_haem-bd_dom"/>
</dbReference>
<evidence type="ECO:0000313" key="4">
    <source>
        <dbReference type="Proteomes" id="UP000317646"/>
    </source>
</evidence>
<feature type="compositionally biased region" description="Basic and acidic residues" evidence="1">
    <location>
        <begin position="34"/>
        <end position="43"/>
    </location>
</feature>
<dbReference type="Pfam" id="PF04187">
    <property type="entry name" value="Cofac_haem_bdg"/>
    <property type="match status" value="1"/>
</dbReference>
<protein>
    <submittedName>
        <fullName evidence="3">Iron-regulated protein</fullName>
    </submittedName>
</protein>
<feature type="region of interest" description="Disordered" evidence="1">
    <location>
        <begin position="27"/>
        <end position="51"/>
    </location>
</feature>
<reference evidence="3 4" key="1">
    <citation type="journal article" date="2019" name="Environ. Microbiol.">
        <title>Species interactions and distinct microbial communities in high Arctic permafrost affected cryosols are associated with the CH4 and CO2 gas fluxes.</title>
        <authorList>
            <person name="Altshuler I."/>
            <person name="Hamel J."/>
            <person name="Turney S."/>
            <person name="Magnuson E."/>
            <person name="Levesque R."/>
            <person name="Greer C."/>
            <person name="Whyte L.G."/>
        </authorList>
    </citation>
    <scope>NUCLEOTIDE SEQUENCE [LARGE SCALE GENOMIC DNA]</scope>
    <source>
        <strain evidence="3 4">S9.2P</strain>
    </source>
</reference>
<name>A0A502HBU0_9BACT</name>